<evidence type="ECO:0000313" key="2">
    <source>
        <dbReference type="Proteomes" id="UP000266234"/>
    </source>
</evidence>
<comment type="caution">
    <text evidence="1">The sequence shown here is derived from an EMBL/GenBank/DDBJ whole genome shotgun (WGS) entry which is preliminary data.</text>
</comment>
<sequence length="259" mass="29734">MQNIVSQVPSHLKKVLYIPRHNEAIPQFVVYDFSKQYSECVGQLPLGSEDYKVELCVLRKPNGERAGDNARFMVNLDEDRTSMLVRERSLGRDPVEADVSLPTSEEKEYAFDAHTRTTSFHNYGYLNYPLPEKRTKKQLIRYPYLTLNGTIFPHQDAEKGQYEWQVHPVEKGPLRYELVDLGEKRSGDGDSSILAIYHHHGFESELPASHSHGVLLLPSTSTPDFEIAVLSSILALLSAVRQQSTQKRRWYQRHFMACL</sequence>
<protein>
    <submittedName>
        <fullName evidence="1">Uncharacterized protein</fullName>
    </submittedName>
</protein>
<name>A0A395SXD4_9HYPO</name>
<dbReference type="STRING" id="694270.A0A395SXD4"/>
<evidence type="ECO:0000313" key="1">
    <source>
        <dbReference type="EMBL" id="RGP77141.1"/>
    </source>
</evidence>
<accession>A0A395SXD4</accession>
<reference evidence="1 2" key="1">
    <citation type="journal article" date="2018" name="PLoS Pathog.">
        <title>Evolution of structural diversity of trichothecenes, a family of toxins produced by plant pathogenic and entomopathogenic fungi.</title>
        <authorList>
            <person name="Proctor R.H."/>
            <person name="McCormick S.P."/>
            <person name="Kim H.S."/>
            <person name="Cardoza R.E."/>
            <person name="Stanley A.M."/>
            <person name="Lindo L."/>
            <person name="Kelly A."/>
            <person name="Brown D.W."/>
            <person name="Lee T."/>
            <person name="Vaughan M.M."/>
            <person name="Alexander N.J."/>
            <person name="Busman M."/>
            <person name="Gutierrez S."/>
        </authorList>
    </citation>
    <scope>NUCLEOTIDE SEQUENCE [LARGE SCALE GENOMIC DNA]</scope>
    <source>
        <strain evidence="1 2">NRRL 20695</strain>
    </source>
</reference>
<keyword evidence="2" id="KW-1185">Reference proteome</keyword>
<dbReference type="EMBL" id="PXOG01000100">
    <property type="protein sequence ID" value="RGP77141.1"/>
    <property type="molecule type" value="Genomic_DNA"/>
</dbReference>
<dbReference type="OrthoDB" id="5212373at2759"/>
<organism evidence="1 2">
    <name type="scientific">Fusarium longipes</name>
    <dbReference type="NCBI Taxonomy" id="694270"/>
    <lineage>
        <taxon>Eukaryota</taxon>
        <taxon>Fungi</taxon>
        <taxon>Dikarya</taxon>
        <taxon>Ascomycota</taxon>
        <taxon>Pezizomycotina</taxon>
        <taxon>Sordariomycetes</taxon>
        <taxon>Hypocreomycetidae</taxon>
        <taxon>Hypocreales</taxon>
        <taxon>Nectriaceae</taxon>
        <taxon>Fusarium</taxon>
    </lineage>
</organism>
<dbReference type="Proteomes" id="UP000266234">
    <property type="component" value="Unassembled WGS sequence"/>
</dbReference>
<proteinExistence type="predicted"/>
<gene>
    <name evidence="1" type="ORF">FLONG3_4656</name>
</gene>
<dbReference type="AlphaFoldDB" id="A0A395SXD4"/>